<accession>A0A7X6L0S8</accession>
<organism evidence="1 2">
    <name type="scientific">Nocardia gamkensis</name>
    <dbReference type="NCBI Taxonomy" id="352869"/>
    <lineage>
        <taxon>Bacteria</taxon>
        <taxon>Bacillati</taxon>
        <taxon>Actinomycetota</taxon>
        <taxon>Actinomycetes</taxon>
        <taxon>Mycobacteriales</taxon>
        <taxon>Nocardiaceae</taxon>
        <taxon>Nocardia</taxon>
    </lineage>
</organism>
<comment type="caution">
    <text evidence="1">The sequence shown here is derived from an EMBL/GenBank/DDBJ whole genome shotgun (WGS) entry which is preliminary data.</text>
</comment>
<proteinExistence type="predicted"/>
<keyword evidence="2" id="KW-1185">Reference proteome</keyword>
<protein>
    <submittedName>
        <fullName evidence="1">Phosphodiesterase</fullName>
    </submittedName>
</protein>
<name>A0A7X6L0S8_9NOCA</name>
<sequence>MVDLPAAVVKSAFATGARIRHARVFHPNGLHLAGRLHAEPEFEPLFGSGERAVIARLSKGVGLPNGLPDVLGLAFRVLDRDDEPWDFALATTGQGALGRLVITPARGWASARYGCLMPYRISNSAPTWFFAEPDGVQPASASLEAMQAHLNEDLVSFTLSAGRLGGPTWRVAEITLRPAESAEHRTDYFDPMLNHPAEVELFPKAIGKIRELAYTGSRSGRGEGA</sequence>
<dbReference type="RefSeq" id="WP_062968449.1">
    <property type="nucleotide sequence ID" value="NZ_JAAXOS010000002.1"/>
</dbReference>
<dbReference type="AlphaFoldDB" id="A0A7X6L0S8"/>
<gene>
    <name evidence="1" type="ORF">HGB38_05450</name>
</gene>
<dbReference type="InterPro" id="IPR020835">
    <property type="entry name" value="Catalase_sf"/>
</dbReference>
<dbReference type="GO" id="GO:0020037">
    <property type="term" value="F:heme binding"/>
    <property type="evidence" value="ECO:0007669"/>
    <property type="project" value="InterPro"/>
</dbReference>
<dbReference type="EMBL" id="JAAXOS010000002">
    <property type="protein sequence ID" value="NKY25681.1"/>
    <property type="molecule type" value="Genomic_DNA"/>
</dbReference>
<reference evidence="1 2" key="1">
    <citation type="submission" date="2020-04" db="EMBL/GenBank/DDBJ databases">
        <title>MicrobeNet Type strains.</title>
        <authorList>
            <person name="Nicholson A.C."/>
        </authorList>
    </citation>
    <scope>NUCLEOTIDE SEQUENCE [LARGE SCALE GENOMIC DNA]</scope>
    <source>
        <strain evidence="1 2">DSM 44956</strain>
    </source>
</reference>
<evidence type="ECO:0000313" key="2">
    <source>
        <dbReference type="Proteomes" id="UP000540698"/>
    </source>
</evidence>
<evidence type="ECO:0000313" key="1">
    <source>
        <dbReference type="EMBL" id="NKY25681.1"/>
    </source>
</evidence>
<dbReference type="Proteomes" id="UP000540698">
    <property type="component" value="Unassembled WGS sequence"/>
</dbReference>
<dbReference type="SUPFAM" id="SSF56634">
    <property type="entry name" value="Heme-dependent catalase-like"/>
    <property type="match status" value="1"/>
</dbReference>